<dbReference type="InterPro" id="IPR036263">
    <property type="entry name" value="Chorismate_II_sf"/>
</dbReference>
<keyword evidence="2" id="KW-0413">Isomerase</keyword>
<dbReference type="SMART" id="SM00830">
    <property type="entry name" value="CM_2"/>
    <property type="match status" value="1"/>
</dbReference>
<evidence type="ECO:0000256" key="1">
    <source>
        <dbReference type="ARBA" id="ARBA00012404"/>
    </source>
</evidence>
<proteinExistence type="predicted"/>
<dbReference type="Gene3D" id="1.20.59.10">
    <property type="entry name" value="Chorismate mutase"/>
    <property type="match status" value="1"/>
</dbReference>
<evidence type="ECO:0000256" key="3">
    <source>
        <dbReference type="PIRSR" id="PIRSR029775-1"/>
    </source>
</evidence>
<organism evidence="5 6">
    <name type="scientific">Roseinatronobacter monicus</name>
    <dbReference type="NCBI Taxonomy" id="393481"/>
    <lineage>
        <taxon>Bacteria</taxon>
        <taxon>Pseudomonadati</taxon>
        <taxon>Pseudomonadota</taxon>
        <taxon>Alphaproteobacteria</taxon>
        <taxon>Rhodobacterales</taxon>
        <taxon>Paracoccaceae</taxon>
        <taxon>Roseinatronobacter</taxon>
    </lineage>
</organism>
<feature type="binding site" evidence="3">
    <location>
        <position position="91"/>
    </location>
    <ligand>
        <name>substrate</name>
    </ligand>
</feature>
<feature type="binding site" evidence="3">
    <location>
        <position position="31"/>
    </location>
    <ligand>
        <name>substrate</name>
    </ligand>
</feature>
<accession>A0A543KFD5</accession>
<evidence type="ECO:0000313" key="5">
    <source>
        <dbReference type="EMBL" id="TQM93737.1"/>
    </source>
</evidence>
<dbReference type="InterPro" id="IPR051331">
    <property type="entry name" value="Chorismate_mutase-related"/>
</dbReference>
<dbReference type="InterPro" id="IPR036979">
    <property type="entry name" value="CM_dom_sf"/>
</dbReference>
<dbReference type="GO" id="GO:0016835">
    <property type="term" value="F:carbon-oxygen lyase activity"/>
    <property type="evidence" value="ECO:0007669"/>
    <property type="project" value="InterPro"/>
</dbReference>
<evidence type="ECO:0000256" key="2">
    <source>
        <dbReference type="ARBA" id="ARBA00023235"/>
    </source>
</evidence>
<dbReference type="AlphaFoldDB" id="A0A543KFD5"/>
<feature type="binding site" evidence="3">
    <location>
        <position position="42"/>
    </location>
    <ligand>
        <name>substrate</name>
    </ligand>
</feature>
<comment type="caution">
    <text evidence="5">The sequence shown here is derived from an EMBL/GenBank/DDBJ whole genome shotgun (WGS) entry which is preliminary data.</text>
</comment>
<dbReference type="GO" id="GO:0046417">
    <property type="term" value="P:chorismate metabolic process"/>
    <property type="evidence" value="ECO:0007669"/>
    <property type="project" value="InterPro"/>
</dbReference>
<dbReference type="PROSITE" id="PS51168">
    <property type="entry name" value="CHORISMATE_MUT_2"/>
    <property type="match status" value="1"/>
</dbReference>
<dbReference type="InterPro" id="IPR002701">
    <property type="entry name" value="CM_II_prokaryot"/>
</dbReference>
<dbReference type="SUPFAM" id="SSF48600">
    <property type="entry name" value="Chorismate mutase II"/>
    <property type="match status" value="1"/>
</dbReference>
<dbReference type="GO" id="GO:0009697">
    <property type="term" value="P:salicylic acid biosynthetic process"/>
    <property type="evidence" value="ECO:0007669"/>
    <property type="project" value="InterPro"/>
</dbReference>
<keyword evidence="6" id="KW-1185">Reference proteome</keyword>
<dbReference type="PANTHER" id="PTHR38041">
    <property type="entry name" value="CHORISMATE MUTASE"/>
    <property type="match status" value="1"/>
</dbReference>
<dbReference type="InterPro" id="IPR008241">
    <property type="entry name" value="Isochorismate_pyruvate-lyase"/>
</dbReference>
<sequence>MRPPSECRNMAELRDQIDRLDRKLVGLFSERAAYIDRAAELKPAEGLPARINARVTEVRNNVRAEALAQGWDPELADSLWSQLIDWSIAREEKILGQDEQE</sequence>
<dbReference type="Proteomes" id="UP000320582">
    <property type="component" value="Unassembled WGS sequence"/>
</dbReference>
<evidence type="ECO:0000313" key="6">
    <source>
        <dbReference type="Proteomes" id="UP000320582"/>
    </source>
</evidence>
<reference evidence="5 6" key="1">
    <citation type="submission" date="2019-06" db="EMBL/GenBank/DDBJ databases">
        <title>Genomic Encyclopedia of Archaeal and Bacterial Type Strains, Phase II (KMG-II): from individual species to whole genera.</title>
        <authorList>
            <person name="Goeker M."/>
        </authorList>
    </citation>
    <scope>NUCLEOTIDE SEQUENCE [LARGE SCALE GENOMIC DNA]</scope>
    <source>
        <strain evidence="5 6">DSM 18423</strain>
    </source>
</reference>
<dbReference type="OrthoDB" id="514491at2"/>
<evidence type="ECO:0000259" key="4">
    <source>
        <dbReference type="PROSITE" id="PS51168"/>
    </source>
</evidence>
<dbReference type="Pfam" id="PF01817">
    <property type="entry name" value="CM_2"/>
    <property type="match status" value="1"/>
</dbReference>
<dbReference type="EMBL" id="VFPT01000001">
    <property type="protein sequence ID" value="TQM93737.1"/>
    <property type="molecule type" value="Genomic_DNA"/>
</dbReference>
<dbReference type="PANTHER" id="PTHR38041:SF1">
    <property type="entry name" value="CHORISMATE MUTASE"/>
    <property type="match status" value="1"/>
</dbReference>
<gene>
    <name evidence="5" type="ORF">BD293_2383</name>
</gene>
<dbReference type="PIRSF" id="PIRSF029775">
    <property type="entry name" value="Isochor_pyr_lyas"/>
    <property type="match status" value="1"/>
</dbReference>
<dbReference type="RefSeq" id="WP_142081906.1">
    <property type="nucleotide sequence ID" value="NZ_VFPT01000001.1"/>
</dbReference>
<dbReference type="EC" id="5.4.99.5" evidence="1"/>
<name>A0A543KFD5_9RHOB</name>
<feature type="binding site" evidence="3">
    <location>
        <position position="14"/>
    </location>
    <ligand>
        <name>substrate</name>
    </ligand>
</feature>
<protein>
    <recommendedName>
        <fullName evidence="1">chorismate mutase</fullName>
        <ecNumber evidence="1">5.4.99.5</ecNumber>
    </recommendedName>
</protein>
<feature type="domain" description="Chorismate mutase" evidence="4">
    <location>
        <begin position="4"/>
        <end position="95"/>
    </location>
</feature>
<dbReference type="GO" id="GO:0004106">
    <property type="term" value="F:chorismate mutase activity"/>
    <property type="evidence" value="ECO:0007669"/>
    <property type="project" value="UniProtKB-EC"/>
</dbReference>